<reference evidence="2 3" key="1">
    <citation type="submission" date="2013-05" db="EMBL/GenBank/DDBJ databases">
        <title>Complete genome sequence of the lipase-producing bacterium Photobacterium gaetbulicola Gung47.</title>
        <authorList>
            <person name="Kim Y.-O."/>
        </authorList>
    </citation>
    <scope>NUCLEOTIDE SEQUENCE [LARGE SCALE GENOMIC DNA]</scope>
    <source>
        <strain evidence="2 3">Gung47</strain>
    </source>
</reference>
<dbReference type="InterPro" id="IPR043129">
    <property type="entry name" value="ATPase_NBD"/>
</dbReference>
<sequence length="300" mass="32096">MLVGLDIGGTKIEGVALNNTDHNITARYRVATDKSSYDCFLNSVSNVIEKLKAHGDIDSLGIGCCGSVGLDGLMQGANIAVLNGRNFLEDLRNLFDHPVHIANDADCFALSEFSTGAAKHTNNSCVALIIGTGCGAGIILNGGLVTGLNNLGGELGHNPLPHFQPNQDGQVFTCYCGSKNCIESFVSGTGYSRTFSEKYFSASCEEIMQLYRDGNKQAIDHFELYCDQLARVCGSIVNMVDPEVIVLGGGMSNVNEIYPRVNAKLIQYTFSKQVRTQIVKNQNGDSSGVIGAALLPLKNM</sequence>
<organism evidence="2 3">
    <name type="scientific">Photobacterium gaetbulicola Gung47</name>
    <dbReference type="NCBI Taxonomy" id="658445"/>
    <lineage>
        <taxon>Bacteria</taxon>
        <taxon>Pseudomonadati</taxon>
        <taxon>Pseudomonadota</taxon>
        <taxon>Gammaproteobacteria</taxon>
        <taxon>Vibrionales</taxon>
        <taxon>Vibrionaceae</taxon>
        <taxon>Photobacterium</taxon>
    </lineage>
</organism>
<keyword evidence="1" id="KW-0119">Carbohydrate metabolism</keyword>
<dbReference type="PROSITE" id="PS01125">
    <property type="entry name" value="ROK"/>
    <property type="match status" value="1"/>
</dbReference>
<dbReference type="Gene3D" id="3.30.420.40">
    <property type="match status" value="2"/>
</dbReference>
<dbReference type="HOGENOM" id="CLU_036604_0_3_6"/>
<dbReference type="SUPFAM" id="SSF53067">
    <property type="entry name" value="Actin-like ATPase domain"/>
    <property type="match status" value="1"/>
</dbReference>
<keyword evidence="3" id="KW-1185">Reference proteome</keyword>
<evidence type="ECO:0000313" key="3">
    <source>
        <dbReference type="Proteomes" id="UP000032303"/>
    </source>
</evidence>
<dbReference type="PANTHER" id="PTHR18964:SF174">
    <property type="entry name" value="D-ALLOSE KINASE-RELATED"/>
    <property type="match status" value="1"/>
</dbReference>
<dbReference type="GO" id="GO:0004396">
    <property type="term" value="F:hexokinase activity"/>
    <property type="evidence" value="ECO:0007669"/>
    <property type="project" value="TreeGrafter"/>
</dbReference>
<dbReference type="EMBL" id="CP005974">
    <property type="protein sequence ID" value="AJR09479.1"/>
    <property type="molecule type" value="Genomic_DNA"/>
</dbReference>
<dbReference type="InterPro" id="IPR000600">
    <property type="entry name" value="ROK"/>
</dbReference>
<evidence type="ECO:0000256" key="1">
    <source>
        <dbReference type="ARBA" id="ARBA00023277"/>
    </source>
</evidence>
<dbReference type="AlphaFoldDB" id="A0A0C5WWS3"/>
<dbReference type="STRING" id="658445.H744_2c2826"/>
<dbReference type="PATRIC" id="fig|658445.3.peg.4870"/>
<dbReference type="OrthoDB" id="9810372at2"/>
<gene>
    <name evidence="2" type="ORF">H744_2c2826</name>
</gene>
<protein>
    <submittedName>
        <fullName evidence="2">ROK family protein</fullName>
    </submittedName>
</protein>
<dbReference type="InterPro" id="IPR049874">
    <property type="entry name" value="ROK_cs"/>
</dbReference>
<name>A0A0C5WWS3_9GAMM</name>
<proteinExistence type="predicted"/>
<evidence type="ECO:0000313" key="2">
    <source>
        <dbReference type="EMBL" id="AJR09479.1"/>
    </source>
</evidence>
<dbReference type="Proteomes" id="UP000032303">
    <property type="component" value="Chromosome 2"/>
</dbReference>
<dbReference type="PANTHER" id="PTHR18964">
    <property type="entry name" value="ROK (REPRESSOR, ORF, KINASE) FAMILY"/>
    <property type="match status" value="1"/>
</dbReference>
<dbReference type="KEGG" id="pgb:H744_2c2826"/>
<accession>A0A0C5WWS3</accession>
<dbReference type="Pfam" id="PF00480">
    <property type="entry name" value="ROK"/>
    <property type="match status" value="1"/>
</dbReference>